<proteinExistence type="predicted"/>
<name>A0A831UGH0_GEOME</name>
<dbReference type="EMBL" id="DSOV01000059">
    <property type="protein sequence ID" value="HEN43385.1"/>
    <property type="molecule type" value="Genomic_DNA"/>
</dbReference>
<dbReference type="AlphaFoldDB" id="A0A831UGH0"/>
<keyword evidence="2" id="KW-0966">Cell projection</keyword>
<dbReference type="InterPro" id="IPR005186">
    <property type="entry name" value="FlaG"/>
</dbReference>
<dbReference type="Pfam" id="PF03646">
    <property type="entry name" value="FlaG"/>
    <property type="match status" value="1"/>
</dbReference>
<dbReference type="SUPFAM" id="SSF160214">
    <property type="entry name" value="FlaG-like"/>
    <property type="match status" value="1"/>
</dbReference>
<reference evidence="2" key="1">
    <citation type="journal article" date="2020" name="mSystems">
        <title>Genome- and Community-Level Interaction Insights into Carbon Utilization and Element Cycling Functions of Hydrothermarchaeota in Hydrothermal Sediment.</title>
        <authorList>
            <person name="Zhou Z."/>
            <person name="Liu Y."/>
            <person name="Xu W."/>
            <person name="Pan J."/>
            <person name="Luo Z.H."/>
            <person name="Li M."/>
        </authorList>
    </citation>
    <scope>NUCLEOTIDE SEQUENCE [LARGE SCALE GENOMIC DNA]</scope>
    <source>
        <strain evidence="2">SpSt-349</strain>
    </source>
</reference>
<feature type="region of interest" description="Disordered" evidence="1">
    <location>
        <begin position="15"/>
        <end position="36"/>
    </location>
</feature>
<dbReference type="Gene3D" id="3.30.160.170">
    <property type="entry name" value="FlaG-like"/>
    <property type="match status" value="1"/>
</dbReference>
<dbReference type="PANTHER" id="PTHR37166">
    <property type="entry name" value="PROTEIN FLAG"/>
    <property type="match status" value="1"/>
</dbReference>
<sequence length="125" mass="13650">MNIQVNGGIGIVTGTAAPAGVVSPNAPEEEKRASTPVELPKVAVKEMSAAEKEEKVREAAEKINEFIEAMTHDLSFSVDKDTNRTVVKVLERESGEVIRQIPAEEILKIAKMLDELKGLIIREKV</sequence>
<protein>
    <submittedName>
        <fullName evidence="2">Flagellar protein FlaG</fullName>
    </submittedName>
</protein>
<dbReference type="InterPro" id="IPR035924">
    <property type="entry name" value="FlaG-like_sf"/>
</dbReference>
<accession>A0A831UGH0</accession>
<evidence type="ECO:0000256" key="1">
    <source>
        <dbReference type="SAM" id="MobiDB-lite"/>
    </source>
</evidence>
<keyword evidence="2" id="KW-0282">Flagellum</keyword>
<dbReference type="PANTHER" id="PTHR37166:SF1">
    <property type="entry name" value="PROTEIN FLAG"/>
    <property type="match status" value="1"/>
</dbReference>
<gene>
    <name evidence="2" type="ORF">ENQ87_13635</name>
</gene>
<comment type="caution">
    <text evidence="2">The sequence shown here is derived from an EMBL/GenBank/DDBJ whole genome shotgun (WGS) entry which is preliminary data.</text>
</comment>
<evidence type="ECO:0000313" key="2">
    <source>
        <dbReference type="EMBL" id="HEN43385.1"/>
    </source>
</evidence>
<organism evidence="2">
    <name type="scientific">Geobacter metallireducens</name>
    <dbReference type="NCBI Taxonomy" id="28232"/>
    <lineage>
        <taxon>Bacteria</taxon>
        <taxon>Pseudomonadati</taxon>
        <taxon>Thermodesulfobacteriota</taxon>
        <taxon>Desulfuromonadia</taxon>
        <taxon>Geobacterales</taxon>
        <taxon>Geobacteraceae</taxon>
        <taxon>Geobacter</taxon>
    </lineage>
</organism>
<keyword evidence="2" id="KW-0969">Cilium</keyword>